<dbReference type="SUPFAM" id="SSF55620">
    <property type="entry name" value="Tetrahydrobiopterin biosynthesis enzymes-like"/>
    <property type="match status" value="1"/>
</dbReference>
<dbReference type="Pfam" id="PF14489">
    <property type="entry name" value="QueF"/>
    <property type="match status" value="1"/>
</dbReference>
<evidence type="ECO:0000313" key="6">
    <source>
        <dbReference type="EMBL" id="MDI6447595.1"/>
    </source>
</evidence>
<dbReference type="InterPro" id="IPR050084">
    <property type="entry name" value="NADPH_dep_7-cyano-7-deazaG_red"/>
</dbReference>
<keyword evidence="4 5" id="KW-0560">Oxidoreductase</keyword>
<feature type="binding site" evidence="5">
    <location>
        <begin position="73"/>
        <end position="74"/>
    </location>
    <ligand>
        <name>substrate</name>
    </ligand>
</feature>
<dbReference type="RefSeq" id="WP_349243005.1">
    <property type="nucleotide sequence ID" value="NZ_JASCXX010000001.1"/>
</dbReference>
<keyword evidence="2 5" id="KW-0671">Queuosine biosynthesis</keyword>
<dbReference type="HAMAP" id="MF_00818">
    <property type="entry name" value="QueF_type1"/>
    <property type="match status" value="1"/>
</dbReference>
<comment type="caution">
    <text evidence="6">The sequence shown here is derived from an EMBL/GenBank/DDBJ whole genome shotgun (WGS) entry which is preliminary data.</text>
</comment>
<dbReference type="GO" id="GO:0005737">
    <property type="term" value="C:cytoplasm"/>
    <property type="evidence" value="ECO:0007669"/>
    <property type="project" value="UniProtKB-SubCell"/>
</dbReference>
<evidence type="ECO:0000256" key="5">
    <source>
        <dbReference type="HAMAP-Rule" id="MF_00818"/>
    </source>
</evidence>
<sequence length="117" mass="13433">MSESDTIELFNNPRPERNYRIAIRCPEFTSVCPKTGQPDFGEILIEYCPDRHCIELKSLKFYLQGYRNKGIFYEALTNDVLDDLSGACKPRWMKVTARFTPRGGITTDVVAEYNAQS</sequence>
<dbReference type="InterPro" id="IPR016856">
    <property type="entry name" value="QueF_type1"/>
</dbReference>
<evidence type="ECO:0000256" key="1">
    <source>
        <dbReference type="ARBA" id="ARBA00022490"/>
    </source>
</evidence>
<reference evidence="6" key="1">
    <citation type="submission" date="2023-05" db="EMBL/GenBank/DDBJ databases">
        <title>Anaerotaeda fermentans gen. nov., sp. nov., a novel anaerobic planctomycete of the new family within the order Sedimentisphaerales isolated from Taman Peninsula, Russia.</title>
        <authorList>
            <person name="Khomyakova M.A."/>
            <person name="Merkel A.Y."/>
            <person name="Slobodkin A.I."/>
        </authorList>
    </citation>
    <scope>NUCLEOTIDE SEQUENCE</scope>
    <source>
        <strain evidence="6">M17dextr</strain>
    </source>
</reference>
<dbReference type="InterPro" id="IPR043133">
    <property type="entry name" value="GTP-CH-I_C/QueF"/>
</dbReference>
<comment type="subcellular location">
    <subcellularLocation>
        <location evidence="5">Cytoplasm</location>
    </subcellularLocation>
</comment>
<evidence type="ECO:0000256" key="2">
    <source>
        <dbReference type="ARBA" id="ARBA00022785"/>
    </source>
</evidence>
<keyword evidence="3 5" id="KW-0521">NADP</keyword>
<name>A0AAW6TSC0_9BACT</name>
<feature type="active site" description="Thioimide intermediate" evidence="5">
    <location>
        <position position="32"/>
    </location>
</feature>
<dbReference type="GO" id="GO:0033739">
    <property type="term" value="F:preQ1 synthase activity"/>
    <property type="evidence" value="ECO:0007669"/>
    <property type="project" value="UniProtKB-UniRule"/>
</dbReference>
<dbReference type="NCBIfam" id="TIGR03139">
    <property type="entry name" value="QueF-II"/>
    <property type="match status" value="1"/>
</dbReference>
<dbReference type="InterPro" id="IPR029500">
    <property type="entry name" value="QueF"/>
</dbReference>
<evidence type="ECO:0000256" key="4">
    <source>
        <dbReference type="ARBA" id="ARBA00023002"/>
    </source>
</evidence>
<comment type="similarity">
    <text evidence="5">Belongs to the GTP cyclohydrolase I family. QueF type 1 subfamily.</text>
</comment>
<dbReference type="PANTHER" id="PTHR34354">
    <property type="entry name" value="NADPH-DEPENDENT 7-CYANO-7-DEAZAGUANINE REDUCTASE"/>
    <property type="match status" value="1"/>
</dbReference>
<protein>
    <recommendedName>
        <fullName evidence="5">NADPH-dependent 7-cyano-7-deazaguanine reductase</fullName>
        <ecNumber evidence="5">1.7.1.13</ecNumber>
    </recommendedName>
    <alternativeName>
        <fullName evidence="5">7-cyano-7-carbaguanine reductase</fullName>
    </alternativeName>
    <alternativeName>
        <fullName evidence="5">NADPH-dependent nitrile oxidoreductase</fullName>
    </alternativeName>
    <alternativeName>
        <fullName evidence="5">PreQ(0) reductase</fullName>
    </alternativeName>
</protein>
<dbReference type="EC" id="1.7.1.13" evidence="5"/>
<dbReference type="Proteomes" id="UP001431776">
    <property type="component" value="Unassembled WGS sequence"/>
</dbReference>
<dbReference type="EMBL" id="JASCXX010000001">
    <property type="protein sequence ID" value="MDI6447595.1"/>
    <property type="molecule type" value="Genomic_DNA"/>
</dbReference>
<dbReference type="GO" id="GO:0008616">
    <property type="term" value="P:tRNA queuosine(34) biosynthetic process"/>
    <property type="evidence" value="ECO:0007669"/>
    <property type="project" value="UniProtKB-UniRule"/>
</dbReference>
<feature type="binding site" evidence="5">
    <location>
        <begin position="54"/>
        <end position="56"/>
    </location>
    <ligand>
        <name>substrate</name>
    </ligand>
</feature>
<feature type="active site" description="Proton donor" evidence="5">
    <location>
        <position position="39"/>
    </location>
</feature>
<dbReference type="PIRSF" id="PIRSF027377">
    <property type="entry name" value="Nitrile_oxidored_QueF"/>
    <property type="match status" value="1"/>
</dbReference>
<comment type="function">
    <text evidence="5">Catalyzes the NADPH-dependent reduction of 7-cyano-7-deazaguanine (preQ0) to 7-aminomethyl-7-deazaguanine (preQ1).</text>
</comment>
<accession>A0AAW6TSC0</accession>
<comment type="catalytic activity">
    <reaction evidence="5">
        <text>7-aminomethyl-7-carbaguanine + 2 NADP(+) = 7-cyano-7-carbaguanine + 2 NADPH + 3 H(+)</text>
        <dbReference type="Rhea" id="RHEA:13409"/>
        <dbReference type="ChEBI" id="CHEBI:15378"/>
        <dbReference type="ChEBI" id="CHEBI:45075"/>
        <dbReference type="ChEBI" id="CHEBI:57783"/>
        <dbReference type="ChEBI" id="CHEBI:58349"/>
        <dbReference type="ChEBI" id="CHEBI:58703"/>
        <dbReference type="EC" id="1.7.1.13"/>
    </reaction>
</comment>
<dbReference type="Gene3D" id="3.30.1130.10">
    <property type="match status" value="1"/>
</dbReference>
<keyword evidence="7" id="KW-1185">Reference proteome</keyword>
<dbReference type="AlphaFoldDB" id="A0AAW6TSC0"/>
<comment type="pathway">
    <text evidence="5">tRNA modification; tRNA-queuosine biosynthesis.</text>
</comment>
<proteinExistence type="inferred from homology"/>
<organism evidence="6 7">
    <name type="scientific">Anaerobaca lacustris</name>
    <dbReference type="NCBI Taxonomy" id="3044600"/>
    <lineage>
        <taxon>Bacteria</taxon>
        <taxon>Pseudomonadati</taxon>
        <taxon>Planctomycetota</taxon>
        <taxon>Phycisphaerae</taxon>
        <taxon>Sedimentisphaerales</taxon>
        <taxon>Anaerobacaceae</taxon>
        <taxon>Anaerobaca</taxon>
    </lineage>
</organism>
<evidence type="ECO:0000313" key="7">
    <source>
        <dbReference type="Proteomes" id="UP001431776"/>
    </source>
</evidence>
<keyword evidence="1 5" id="KW-0963">Cytoplasm</keyword>
<gene>
    <name evidence="5 6" type="primary">queF</name>
    <name evidence="6" type="ORF">QJ522_00955</name>
</gene>
<evidence type="ECO:0000256" key="3">
    <source>
        <dbReference type="ARBA" id="ARBA00022857"/>
    </source>
</evidence>
<dbReference type="PANTHER" id="PTHR34354:SF1">
    <property type="entry name" value="NADPH-DEPENDENT 7-CYANO-7-DEAZAGUANINE REDUCTASE"/>
    <property type="match status" value="1"/>
</dbReference>